<name>A0AAU9SUH0_THLAR</name>
<organism evidence="2 3">
    <name type="scientific">Thlaspi arvense</name>
    <name type="common">Field penny-cress</name>
    <dbReference type="NCBI Taxonomy" id="13288"/>
    <lineage>
        <taxon>Eukaryota</taxon>
        <taxon>Viridiplantae</taxon>
        <taxon>Streptophyta</taxon>
        <taxon>Embryophyta</taxon>
        <taxon>Tracheophyta</taxon>
        <taxon>Spermatophyta</taxon>
        <taxon>Magnoliopsida</taxon>
        <taxon>eudicotyledons</taxon>
        <taxon>Gunneridae</taxon>
        <taxon>Pentapetalae</taxon>
        <taxon>rosids</taxon>
        <taxon>malvids</taxon>
        <taxon>Brassicales</taxon>
        <taxon>Brassicaceae</taxon>
        <taxon>Thlaspideae</taxon>
        <taxon>Thlaspi</taxon>
    </lineage>
</organism>
<dbReference type="Pfam" id="PF25565">
    <property type="entry name" value="Ubiquitin_At1g33420"/>
    <property type="match status" value="1"/>
</dbReference>
<dbReference type="PANTHER" id="PTHR46201">
    <property type="entry name" value="PHD FINGER PROTEIN MALE MEIOCYTE DEATH 1-RELATED"/>
    <property type="match status" value="1"/>
</dbReference>
<dbReference type="Proteomes" id="UP000836841">
    <property type="component" value="Chromosome 6"/>
</dbReference>
<feature type="domain" description="PHD finger protein MALE STERILITY 1-like ubiquitin-like" evidence="1">
    <location>
        <begin position="25"/>
        <end position="112"/>
    </location>
</feature>
<protein>
    <recommendedName>
        <fullName evidence="1">PHD finger protein MALE STERILITY 1-like ubiquitin-like domain-containing protein</fullName>
    </recommendedName>
</protein>
<accession>A0AAU9SUH0</accession>
<evidence type="ECO:0000259" key="1">
    <source>
        <dbReference type="Pfam" id="PF25565"/>
    </source>
</evidence>
<evidence type="ECO:0000313" key="2">
    <source>
        <dbReference type="EMBL" id="CAH2072187.1"/>
    </source>
</evidence>
<dbReference type="EMBL" id="OU466862">
    <property type="protein sequence ID" value="CAH2072187.1"/>
    <property type="molecule type" value="Genomic_DNA"/>
</dbReference>
<evidence type="ECO:0000313" key="3">
    <source>
        <dbReference type="Proteomes" id="UP000836841"/>
    </source>
</evidence>
<proteinExistence type="predicted"/>
<sequence>MKGLSSELTSSEIHDENNSLRPRGQIRIFCTILRKCHHHYNNEMKMPPQECIVVNKDATLSEVYGEAERVFREIYWELRDVVVESMADGQREITTGVDEMALNGNKELLLEGNVGMMMDIEVMKCYDDEYKKKDKRIECECGAKEEDGERMVCCVIFVKYGNTQEEPLLCVYISNSLIIMTTLMSSDIMILFYGSGSLKHPFPG</sequence>
<dbReference type="AlphaFoldDB" id="A0AAU9SUH0"/>
<reference evidence="2 3" key="1">
    <citation type="submission" date="2022-03" db="EMBL/GenBank/DDBJ databases">
        <authorList>
            <person name="Nunn A."/>
            <person name="Chopra R."/>
            <person name="Nunn A."/>
            <person name="Contreras Garrido A."/>
        </authorList>
    </citation>
    <scope>NUCLEOTIDE SEQUENCE [LARGE SCALE GENOMIC DNA]</scope>
</reference>
<keyword evidence="3" id="KW-1185">Reference proteome</keyword>
<gene>
    <name evidence="2" type="ORF">TAV2_LOCUS20717</name>
</gene>
<dbReference type="InterPro" id="IPR057765">
    <property type="entry name" value="MS1-like_ubiquitin"/>
</dbReference>
<dbReference type="PANTHER" id="PTHR46201:SF1">
    <property type="entry name" value="PHD FINGER PROTEIN MALE STERILITY 1"/>
    <property type="match status" value="1"/>
</dbReference>